<sequence>MICCGQRKFKRVRGEWRLLANPLWIAYYAAQLRLAVFTTGAHVLDCERQIRPETTGPAVARSLTMKIDDTVNRMVMVMIFHHEGLEAAGIKERKFYAKVVGRDSIGLWIENPKLETTRVRYDNGLLIPPDQRQHEEHLAYVLIPWGNIRSVAHFPAREDFDDTEDEEASALGRGMYL</sequence>
<dbReference type="Proteomes" id="UP001174909">
    <property type="component" value="Unassembled WGS sequence"/>
</dbReference>
<evidence type="ECO:0000313" key="1">
    <source>
        <dbReference type="EMBL" id="CAI8034795.1"/>
    </source>
</evidence>
<gene>
    <name evidence="1" type="ORF">GBAR_LOCUS19559</name>
</gene>
<evidence type="ECO:0000313" key="2">
    <source>
        <dbReference type="Proteomes" id="UP001174909"/>
    </source>
</evidence>
<reference evidence="1" key="1">
    <citation type="submission" date="2023-03" db="EMBL/GenBank/DDBJ databases">
        <authorList>
            <person name="Steffen K."/>
            <person name="Cardenas P."/>
        </authorList>
    </citation>
    <scope>NUCLEOTIDE SEQUENCE</scope>
</reference>
<keyword evidence="2" id="KW-1185">Reference proteome</keyword>
<organism evidence="1 2">
    <name type="scientific">Geodia barretti</name>
    <name type="common">Barrett's horny sponge</name>
    <dbReference type="NCBI Taxonomy" id="519541"/>
    <lineage>
        <taxon>Eukaryota</taxon>
        <taxon>Metazoa</taxon>
        <taxon>Porifera</taxon>
        <taxon>Demospongiae</taxon>
        <taxon>Heteroscleromorpha</taxon>
        <taxon>Tetractinellida</taxon>
        <taxon>Astrophorina</taxon>
        <taxon>Geodiidae</taxon>
        <taxon>Geodia</taxon>
    </lineage>
</organism>
<accession>A0AA35X1R2</accession>
<name>A0AA35X1R2_GEOBA</name>
<comment type="caution">
    <text evidence="1">The sequence shown here is derived from an EMBL/GenBank/DDBJ whole genome shotgun (WGS) entry which is preliminary data.</text>
</comment>
<dbReference type="EMBL" id="CASHTH010002752">
    <property type="protein sequence ID" value="CAI8034795.1"/>
    <property type="molecule type" value="Genomic_DNA"/>
</dbReference>
<proteinExistence type="predicted"/>
<protein>
    <submittedName>
        <fullName evidence="1">Uncharacterized protein</fullName>
    </submittedName>
</protein>
<dbReference type="AlphaFoldDB" id="A0AA35X1R2"/>